<dbReference type="OrthoDB" id="9801773at2"/>
<dbReference type="InterPro" id="IPR001509">
    <property type="entry name" value="Epimerase_deHydtase"/>
</dbReference>
<evidence type="ECO:0000313" key="5">
    <source>
        <dbReference type="EMBL" id="KOC92558.1"/>
    </source>
</evidence>
<feature type="domain" description="DUF1731" evidence="3">
    <location>
        <begin position="250"/>
        <end position="296"/>
    </location>
</feature>
<reference evidence="6 7" key="1">
    <citation type="journal article" date="2015" name="Int. J. Syst. Evol. Microbiol.">
        <title>Erwinia iniecta sp. nov., isolated from Russian wheat aphids (Diuraphis noxia).</title>
        <authorList>
            <person name="Campillo T."/>
            <person name="Luna E."/>
            <person name="Portier P."/>
            <person name="Fischer-Le Saux M."/>
            <person name="Lapitan N."/>
            <person name="Tisserat N.A."/>
            <person name="Leach J.E."/>
        </authorList>
    </citation>
    <scope>NUCLEOTIDE SEQUENCE [LARGE SCALE GENOMIC DNA]</scope>
    <source>
        <strain evidence="5 7">B120</strain>
        <strain evidence="4 6">B149</strain>
    </source>
</reference>
<evidence type="ECO:0000313" key="6">
    <source>
        <dbReference type="Proteomes" id="UP000036851"/>
    </source>
</evidence>
<feature type="domain" description="NAD-dependent epimerase/dehydratase" evidence="2">
    <location>
        <begin position="3"/>
        <end position="217"/>
    </location>
</feature>
<accession>A0A0L7TB18</accession>
<evidence type="ECO:0000259" key="3">
    <source>
        <dbReference type="Pfam" id="PF08338"/>
    </source>
</evidence>
<organism evidence="5 7">
    <name type="scientific">Winslowiella iniecta</name>
    <dbReference type="NCBI Taxonomy" id="1560201"/>
    <lineage>
        <taxon>Bacteria</taxon>
        <taxon>Pseudomonadati</taxon>
        <taxon>Pseudomonadota</taxon>
        <taxon>Gammaproteobacteria</taxon>
        <taxon>Enterobacterales</taxon>
        <taxon>Erwiniaceae</taxon>
        <taxon>Winslowiella</taxon>
    </lineage>
</organism>
<dbReference type="STRING" id="1560201.NG42_02040"/>
<dbReference type="Proteomes" id="UP000036851">
    <property type="component" value="Unassembled WGS sequence"/>
</dbReference>
<dbReference type="RefSeq" id="WP_052897266.1">
    <property type="nucleotide sequence ID" value="NZ_JRXE01000002.1"/>
</dbReference>
<dbReference type="SUPFAM" id="SSF51735">
    <property type="entry name" value="NAD(P)-binding Rossmann-fold domains"/>
    <property type="match status" value="1"/>
</dbReference>
<evidence type="ECO:0000256" key="1">
    <source>
        <dbReference type="ARBA" id="ARBA00009353"/>
    </source>
</evidence>
<dbReference type="Pfam" id="PF08338">
    <property type="entry name" value="DUF1731"/>
    <property type="match status" value="1"/>
</dbReference>
<sequence length="297" mass="32552">MHILLTGGTGLIGSHLIPRLLGIGHQVSVVTRDVAAARTRLDPAVNLWSGLAQQRDLNDIEAVINLAGEPIADKRWSEQQKQKLCESRWQITERLASLINASSNPPSVFISGSATGFYGDTGELVLTEEDPGHDEFTHQLCARWEALALSAESERTRVCLLRTGVVLAKQGGALAKMKLPFRLGIGGPLGSGKQYMPWIHLDDLLNAILWLLDNPQLRGPFNLVAPYAVRNEQFAAALGHAMHRPAFMRTPASAIKLMMGESAVLVLGGQHVLPKRLEESGFGFRWYELDEALRDVV</sequence>
<comment type="caution">
    <text evidence="5">The sequence shown here is derived from an EMBL/GenBank/DDBJ whole genome shotgun (WGS) entry which is preliminary data.</text>
</comment>
<name>A0A0L7TB18_9GAMM</name>
<dbReference type="EMBL" id="JRXE01000002">
    <property type="protein sequence ID" value="KOC92558.1"/>
    <property type="molecule type" value="Genomic_DNA"/>
</dbReference>
<dbReference type="InterPro" id="IPR013549">
    <property type="entry name" value="DUF1731"/>
</dbReference>
<dbReference type="Pfam" id="PF01370">
    <property type="entry name" value="Epimerase"/>
    <property type="match status" value="1"/>
</dbReference>
<gene>
    <name evidence="5" type="ORF">NG42_02040</name>
    <name evidence="4" type="ORF">NG43_14410</name>
</gene>
<dbReference type="EMBL" id="JRXF01000022">
    <property type="protein sequence ID" value="KOC92034.1"/>
    <property type="molecule type" value="Genomic_DNA"/>
</dbReference>
<dbReference type="InterPro" id="IPR036291">
    <property type="entry name" value="NAD(P)-bd_dom_sf"/>
</dbReference>
<comment type="similarity">
    <text evidence="1">Belongs to the NAD(P)-dependent epimerase/dehydratase family. SDR39U1 subfamily.</text>
</comment>
<evidence type="ECO:0000313" key="7">
    <source>
        <dbReference type="Proteomes" id="UP000037088"/>
    </source>
</evidence>
<dbReference type="PANTHER" id="PTHR11092">
    <property type="entry name" value="SUGAR NUCLEOTIDE EPIMERASE RELATED"/>
    <property type="match status" value="1"/>
</dbReference>
<dbReference type="PANTHER" id="PTHR11092:SF0">
    <property type="entry name" value="EPIMERASE FAMILY PROTEIN SDR39U1"/>
    <property type="match status" value="1"/>
</dbReference>
<protein>
    <submittedName>
        <fullName evidence="5">Epimerase</fullName>
    </submittedName>
</protein>
<dbReference type="PATRIC" id="fig|1560201.3.peg.432"/>
<dbReference type="Gene3D" id="3.40.50.720">
    <property type="entry name" value="NAD(P)-binding Rossmann-like Domain"/>
    <property type="match status" value="1"/>
</dbReference>
<dbReference type="NCBIfam" id="TIGR01777">
    <property type="entry name" value="yfcH"/>
    <property type="match status" value="1"/>
</dbReference>
<dbReference type="CDD" id="cd05242">
    <property type="entry name" value="SDR_a8"/>
    <property type="match status" value="1"/>
</dbReference>
<dbReference type="Proteomes" id="UP000037088">
    <property type="component" value="Unassembled WGS sequence"/>
</dbReference>
<proteinExistence type="inferred from homology"/>
<dbReference type="AlphaFoldDB" id="A0A0L7TB18"/>
<dbReference type="InterPro" id="IPR010099">
    <property type="entry name" value="SDR39U1"/>
</dbReference>
<evidence type="ECO:0000259" key="2">
    <source>
        <dbReference type="Pfam" id="PF01370"/>
    </source>
</evidence>
<evidence type="ECO:0000313" key="4">
    <source>
        <dbReference type="EMBL" id="KOC92034.1"/>
    </source>
</evidence>
<keyword evidence="7" id="KW-1185">Reference proteome</keyword>